<evidence type="ECO:0000313" key="2">
    <source>
        <dbReference type="EMBL" id="CAE0834920.1"/>
    </source>
</evidence>
<evidence type="ECO:0000256" key="1">
    <source>
        <dbReference type="SAM" id="MobiDB-lite"/>
    </source>
</evidence>
<gene>
    <name evidence="2" type="ORF">EGYM00163_LOCUS46224</name>
</gene>
<name>A0A7S4GF59_9EUGL</name>
<sequence length="117" mass="12933">MAQIVQHRGNLFELYSWIPPPQFRAKRLPAPPSEAAEAWSPTPVCSSPAGPALPDRQKPYDMRGCLKRPTLNAHLAFHWQEGNGGGDHILRPTNYGLEHSHSNSGCIQHHVILNVGV</sequence>
<feature type="region of interest" description="Disordered" evidence="1">
    <location>
        <begin position="33"/>
        <end position="53"/>
    </location>
</feature>
<dbReference type="EMBL" id="HBJA01134534">
    <property type="protein sequence ID" value="CAE0834920.1"/>
    <property type="molecule type" value="Transcribed_RNA"/>
</dbReference>
<organism evidence="2">
    <name type="scientific">Eutreptiella gymnastica</name>
    <dbReference type="NCBI Taxonomy" id="73025"/>
    <lineage>
        <taxon>Eukaryota</taxon>
        <taxon>Discoba</taxon>
        <taxon>Euglenozoa</taxon>
        <taxon>Euglenida</taxon>
        <taxon>Spirocuta</taxon>
        <taxon>Euglenophyceae</taxon>
        <taxon>Eutreptiales</taxon>
        <taxon>Eutreptiaceae</taxon>
        <taxon>Eutreptiella</taxon>
    </lineage>
</organism>
<proteinExistence type="predicted"/>
<reference evidence="2" key="1">
    <citation type="submission" date="2021-01" db="EMBL/GenBank/DDBJ databases">
        <authorList>
            <person name="Corre E."/>
            <person name="Pelletier E."/>
            <person name="Niang G."/>
            <person name="Scheremetjew M."/>
            <person name="Finn R."/>
            <person name="Kale V."/>
            <person name="Holt S."/>
            <person name="Cochrane G."/>
            <person name="Meng A."/>
            <person name="Brown T."/>
            <person name="Cohen L."/>
        </authorList>
    </citation>
    <scope>NUCLEOTIDE SEQUENCE</scope>
    <source>
        <strain evidence="2">CCMP1594</strain>
    </source>
</reference>
<dbReference type="AlphaFoldDB" id="A0A7S4GF59"/>
<protein>
    <submittedName>
        <fullName evidence="2">Uncharacterized protein</fullName>
    </submittedName>
</protein>
<accession>A0A7S4GF59</accession>